<dbReference type="SMART" id="SM00015">
    <property type="entry name" value="IQ"/>
    <property type="match status" value="2"/>
</dbReference>
<dbReference type="Gene3D" id="1.20.5.4820">
    <property type="match status" value="1"/>
</dbReference>
<evidence type="ECO:0000256" key="3">
    <source>
        <dbReference type="ARBA" id="ARBA00023123"/>
    </source>
</evidence>
<dbReference type="Pfam" id="PF00063">
    <property type="entry name" value="Myosin_head"/>
    <property type="match status" value="1"/>
</dbReference>
<dbReference type="PANTHER" id="PTHR13140">
    <property type="entry name" value="MYOSIN"/>
    <property type="match status" value="1"/>
</dbReference>
<reference evidence="10" key="1">
    <citation type="submission" date="2023-10" db="EMBL/GenBank/DDBJ databases">
        <authorList>
            <person name="Chen Y."/>
            <person name="Shah S."/>
            <person name="Dougan E. K."/>
            <person name="Thang M."/>
            <person name="Chan C."/>
        </authorList>
    </citation>
    <scope>NUCLEOTIDE SEQUENCE [LARGE SCALE GENOMIC DNA]</scope>
</reference>
<feature type="region of interest" description="Disordered" evidence="8">
    <location>
        <begin position="1133"/>
        <end position="1155"/>
    </location>
</feature>
<feature type="region of interest" description="Disordered" evidence="8">
    <location>
        <begin position="654"/>
        <end position="687"/>
    </location>
</feature>
<dbReference type="CDD" id="cd00124">
    <property type="entry name" value="MYSc"/>
    <property type="match status" value="1"/>
</dbReference>
<keyword evidence="1 6" id="KW-0547">Nucleotide-binding</keyword>
<comment type="caution">
    <text evidence="10">The sequence shown here is derived from an EMBL/GenBank/DDBJ whole genome shotgun (WGS) entry which is preliminary data.</text>
</comment>
<dbReference type="SUPFAM" id="SSF52540">
    <property type="entry name" value="P-loop containing nucleoside triphosphate hydrolases"/>
    <property type="match status" value="1"/>
</dbReference>
<dbReference type="Gene3D" id="1.20.120.720">
    <property type="entry name" value="Myosin VI head, motor domain, U50 subdomain"/>
    <property type="match status" value="1"/>
</dbReference>
<feature type="region of interest" description="Disordered" evidence="8">
    <location>
        <begin position="997"/>
        <end position="1016"/>
    </location>
</feature>
<dbReference type="InterPro" id="IPR036961">
    <property type="entry name" value="Kinesin_motor_dom_sf"/>
</dbReference>
<keyword evidence="11" id="KW-1185">Reference proteome</keyword>
<evidence type="ECO:0000256" key="7">
    <source>
        <dbReference type="SAM" id="Coils"/>
    </source>
</evidence>
<dbReference type="Gene3D" id="1.10.10.820">
    <property type="match status" value="1"/>
</dbReference>
<proteinExistence type="inferred from homology"/>
<dbReference type="EMBL" id="CAUYUJ010001479">
    <property type="protein sequence ID" value="CAK0796128.1"/>
    <property type="molecule type" value="Genomic_DNA"/>
</dbReference>
<evidence type="ECO:0000313" key="11">
    <source>
        <dbReference type="Proteomes" id="UP001189429"/>
    </source>
</evidence>
<evidence type="ECO:0000256" key="6">
    <source>
        <dbReference type="PROSITE-ProRule" id="PRU00782"/>
    </source>
</evidence>
<dbReference type="InterPro" id="IPR027417">
    <property type="entry name" value="P-loop_NTPase"/>
</dbReference>
<dbReference type="Gene3D" id="3.40.850.10">
    <property type="entry name" value="Kinesin motor domain"/>
    <property type="match status" value="1"/>
</dbReference>
<evidence type="ECO:0000313" key="10">
    <source>
        <dbReference type="EMBL" id="CAK0796128.1"/>
    </source>
</evidence>
<feature type="binding site" evidence="6">
    <location>
        <begin position="197"/>
        <end position="204"/>
    </location>
    <ligand>
        <name>ATP</name>
        <dbReference type="ChEBI" id="CHEBI:30616"/>
    </ligand>
</feature>
<feature type="region of interest" description="Actin-binding" evidence="6">
    <location>
        <begin position="704"/>
        <end position="726"/>
    </location>
</feature>
<evidence type="ECO:0000259" key="9">
    <source>
        <dbReference type="PROSITE" id="PS51456"/>
    </source>
</evidence>
<keyword evidence="5 6" id="KW-0009">Actin-binding</keyword>
<evidence type="ECO:0000256" key="2">
    <source>
        <dbReference type="ARBA" id="ARBA00022840"/>
    </source>
</evidence>
<name>A0ABN9PWG8_9DINO</name>
<dbReference type="PROSITE" id="PS51456">
    <property type="entry name" value="MYOSIN_MOTOR"/>
    <property type="match status" value="1"/>
</dbReference>
<keyword evidence="4 6" id="KW-0505">Motor protein</keyword>
<dbReference type="InterPro" id="IPR000048">
    <property type="entry name" value="IQ_motif_EF-hand-BS"/>
</dbReference>
<dbReference type="Gene3D" id="1.20.58.530">
    <property type="match status" value="1"/>
</dbReference>
<dbReference type="SMART" id="SM00242">
    <property type="entry name" value="MYSc"/>
    <property type="match status" value="1"/>
</dbReference>
<dbReference type="Proteomes" id="UP001189429">
    <property type="component" value="Unassembled WGS sequence"/>
</dbReference>
<keyword evidence="7" id="KW-0175">Coiled coil</keyword>
<dbReference type="InterPro" id="IPR001609">
    <property type="entry name" value="Myosin_head_motor_dom-like"/>
</dbReference>
<dbReference type="PRINTS" id="PR00193">
    <property type="entry name" value="MYOSINHEAVY"/>
</dbReference>
<feature type="non-terminal residue" evidence="10">
    <location>
        <position position="1"/>
    </location>
</feature>
<accession>A0ABN9PWG8</accession>
<keyword evidence="2 6" id="KW-0067">ATP-binding</keyword>
<evidence type="ECO:0000256" key="5">
    <source>
        <dbReference type="ARBA" id="ARBA00023203"/>
    </source>
</evidence>
<comment type="similarity">
    <text evidence="6">Belongs to the TRAFAC class myosin-kinesin ATPase superfamily. Myosin family.</text>
</comment>
<sequence>AVSAHGFLWQSGPTPNPGLAALATELPSTMEVLGAGGAAGAAEGGQVWIENHPTEGWTPGRVDSVAASGCYIVVDESGQQFEVPQDKARPVDTACLRGVDDLLALGDFNEGGLLHNVRVRYFRDEIYTGIGTPILISMNPFAKLPGLYSEEKQRTYRDTSAAGGGDLDLPPHLFSVGAASYTAMLTDVRNQSIIISGESGAGKTEATKRILAYFANLQGVPPAGVQSIEDQVLKSNPILEGFGNAKTIRNDNSSRFGKYIDIQFDTAGKLKSARVSSYLLEKSRIVKQQPDERGYHAFYQLCAGTTVGFHQELSAELGLQSSSDHQYICGTTDIAGVDDAADFAEMVDCMKSLGFSDDERDSVFKIAASVLHLGDLEFQEQDNSNDGSRICDMSKASQICRLLQVDETEFAKVFQFRTLEDPFTHKIIDMPQKEQDASNTRHSMAKCLYSRLFEWLVWRINESTKAKEVSKAQDCKKIGILDIYGFEVFDWNSFEQLCINFANEKLQQHFNSHMFTMEQQLYSEEGISWSHIEWQDNREIIDTLEKKPVGLFPILDSECLMPNGNDTNCLGKIWNTFKSNKVVYKPSRFGDTRFAIAHYAGEVIYDIVGFLEKNIDKLHNDIINLGRSSSMPLLKALFSDPRFALELAPPPAAAGRCPTPRGATPVRGATTPRSTTPTRGGAAAGAGARAKQNVTVSMMFRLQLDQLVDDLNQTNPRYIRCIKPNANKAPHEFDSVDVQRQLRCAGMLESIRIRRAGYSVRRPFKDFYNRFRLLCPGVTPASKANPDFKDLSQQLLSKLEARWAKEGQPMAEKSWQVGRSKVFMKEALQEMLERGMSTALHVYVVRLQTRWRACRARRLFLKTRASAAVLQAGLRTIRAATAFQLRRRRLRCAAVALQRRFRGWSCRRKFGRLKGEMAAERIQRIREEEEQREELAAAKRAAEERRRAEEEAQARLERERAEELARQAALEKEREAERQRRLEEELASLRAENAALRRRAAEPQADPAELAAARAEGEELRGQLQRARSQVGALEAGEEALRAELRELRDGRLRLEEEARDAREALESERAAGGASASAELSLQRAKAQTLELELEASRRHAERLQEQIVEMAKSEGASRSEGLDDIRRELSKISSMRGPPPEAAAGDDRPRGAGAAEPLRTIEALRTMEGDGLRMSLHPGGRKSLMDQRLIFESLREQFQEAVTPRGERPPPPVALALGTTGLKVSDEVLELRRTNTDLSARVECLERELREGAEEASRMLQSNGELRAELQGLRSRLEPAQDHQARLARAEEQCEALRRSVEQHQRAAQSAERSRAEGDRIAKGVESENKRLREELNEVTGRLRSTRDVVNRLTIRGFKQVDKDSAGERPGRIDGGCGKMEAAGRVFREGVQAVEAAEHGHVERVGKDARSLDEFGSTF</sequence>
<feature type="domain" description="Myosin motor" evidence="9">
    <location>
        <begin position="97"/>
        <end position="837"/>
    </location>
</feature>
<evidence type="ECO:0000256" key="8">
    <source>
        <dbReference type="SAM" id="MobiDB-lite"/>
    </source>
</evidence>
<dbReference type="PROSITE" id="PS50096">
    <property type="entry name" value="IQ"/>
    <property type="match status" value="1"/>
</dbReference>
<keyword evidence="3 6" id="KW-0518">Myosin</keyword>
<feature type="compositionally biased region" description="Low complexity" evidence="8">
    <location>
        <begin position="1002"/>
        <end position="1014"/>
    </location>
</feature>
<evidence type="ECO:0000256" key="1">
    <source>
        <dbReference type="ARBA" id="ARBA00022741"/>
    </source>
</evidence>
<organism evidence="10 11">
    <name type="scientific">Prorocentrum cordatum</name>
    <dbReference type="NCBI Taxonomy" id="2364126"/>
    <lineage>
        <taxon>Eukaryota</taxon>
        <taxon>Sar</taxon>
        <taxon>Alveolata</taxon>
        <taxon>Dinophyceae</taxon>
        <taxon>Prorocentrales</taxon>
        <taxon>Prorocentraceae</taxon>
        <taxon>Prorocentrum</taxon>
    </lineage>
</organism>
<feature type="compositionally biased region" description="Low complexity" evidence="8">
    <location>
        <begin position="667"/>
        <end position="687"/>
    </location>
</feature>
<gene>
    <name evidence="10" type="ORF">PCOR1329_LOCUS5591</name>
</gene>
<evidence type="ECO:0000256" key="4">
    <source>
        <dbReference type="ARBA" id="ARBA00023175"/>
    </source>
</evidence>
<protein>
    <recommendedName>
        <fullName evidence="9">Myosin motor domain-containing protein</fullName>
    </recommendedName>
</protein>
<dbReference type="PANTHER" id="PTHR13140:SF706">
    <property type="entry name" value="DILUTE CLASS UNCONVENTIONAL MYOSIN, ISOFORM C"/>
    <property type="match status" value="1"/>
</dbReference>
<feature type="coiled-coil region" evidence="7">
    <location>
        <begin position="1230"/>
        <end position="1351"/>
    </location>
</feature>